<dbReference type="Gene3D" id="1.10.357.10">
    <property type="entry name" value="Tetracycline Repressor, domain 2"/>
    <property type="match status" value="1"/>
</dbReference>
<dbReference type="PRINTS" id="PR00455">
    <property type="entry name" value="HTHTETR"/>
</dbReference>
<evidence type="ECO:0000256" key="2">
    <source>
        <dbReference type="ARBA" id="ARBA00023125"/>
    </source>
</evidence>
<dbReference type="SUPFAM" id="SSF46689">
    <property type="entry name" value="Homeodomain-like"/>
    <property type="match status" value="1"/>
</dbReference>
<dbReference type="GO" id="GO:0003700">
    <property type="term" value="F:DNA-binding transcription factor activity"/>
    <property type="evidence" value="ECO:0007669"/>
    <property type="project" value="TreeGrafter"/>
</dbReference>
<dbReference type="Pfam" id="PF00440">
    <property type="entry name" value="TetR_N"/>
    <property type="match status" value="1"/>
</dbReference>
<reference evidence="6 7" key="1">
    <citation type="submission" date="2019-06" db="EMBL/GenBank/DDBJ databases">
        <title>Sequencing the genomes of 1000 actinobacteria strains.</title>
        <authorList>
            <person name="Klenk H.-P."/>
        </authorList>
    </citation>
    <scope>NUCLEOTIDE SEQUENCE [LARGE SCALE GENOMIC DNA]</scope>
    <source>
        <strain evidence="6 7">DSM 26477</strain>
    </source>
</reference>
<comment type="caution">
    <text evidence="6">The sequence shown here is derived from an EMBL/GenBank/DDBJ whole genome shotgun (WGS) entry which is preliminary data.</text>
</comment>
<keyword evidence="7" id="KW-1185">Reference proteome</keyword>
<evidence type="ECO:0000259" key="5">
    <source>
        <dbReference type="PROSITE" id="PS50977"/>
    </source>
</evidence>
<dbReference type="InterPro" id="IPR009057">
    <property type="entry name" value="Homeodomain-like_sf"/>
</dbReference>
<gene>
    <name evidence="6" type="ORF">FB562_2537</name>
</gene>
<keyword evidence="1" id="KW-0805">Transcription regulation</keyword>
<dbReference type="PANTHER" id="PTHR30055:SF234">
    <property type="entry name" value="HTH-TYPE TRANSCRIPTIONAL REGULATOR BETI"/>
    <property type="match status" value="1"/>
</dbReference>
<dbReference type="InterPro" id="IPR001647">
    <property type="entry name" value="HTH_TetR"/>
</dbReference>
<feature type="domain" description="HTH tetR-type" evidence="5">
    <location>
        <begin position="14"/>
        <end position="73"/>
    </location>
</feature>
<dbReference type="InterPro" id="IPR036271">
    <property type="entry name" value="Tet_transcr_reg_TetR-rel_C_sf"/>
</dbReference>
<evidence type="ECO:0000256" key="4">
    <source>
        <dbReference type="PROSITE-ProRule" id="PRU00335"/>
    </source>
</evidence>
<keyword evidence="3" id="KW-0804">Transcription</keyword>
<dbReference type="InterPro" id="IPR050109">
    <property type="entry name" value="HTH-type_TetR-like_transc_reg"/>
</dbReference>
<feature type="DNA-binding region" description="H-T-H motif" evidence="4">
    <location>
        <begin position="36"/>
        <end position="55"/>
    </location>
</feature>
<proteinExistence type="predicted"/>
<accession>A0A542Y1J0</accession>
<dbReference type="EMBL" id="VFOM01000004">
    <property type="protein sequence ID" value="TQL41951.1"/>
    <property type="molecule type" value="Genomic_DNA"/>
</dbReference>
<dbReference type="Proteomes" id="UP000317998">
    <property type="component" value="Unassembled WGS sequence"/>
</dbReference>
<evidence type="ECO:0000256" key="3">
    <source>
        <dbReference type="ARBA" id="ARBA00023163"/>
    </source>
</evidence>
<name>A0A542Y1J0_9MICO</name>
<dbReference type="RefSeq" id="WP_185740576.1">
    <property type="nucleotide sequence ID" value="NZ_VFOM01000004.1"/>
</dbReference>
<dbReference type="PANTHER" id="PTHR30055">
    <property type="entry name" value="HTH-TYPE TRANSCRIPTIONAL REGULATOR RUTR"/>
    <property type="match status" value="1"/>
</dbReference>
<protein>
    <submittedName>
        <fullName evidence="6">TetR family transcriptional regulator</fullName>
    </submittedName>
</protein>
<evidence type="ECO:0000313" key="6">
    <source>
        <dbReference type="EMBL" id="TQL41951.1"/>
    </source>
</evidence>
<dbReference type="PROSITE" id="PS50977">
    <property type="entry name" value="HTH_TETR_2"/>
    <property type="match status" value="1"/>
</dbReference>
<dbReference type="SUPFAM" id="SSF48498">
    <property type="entry name" value="Tetracyclin repressor-like, C-terminal domain"/>
    <property type="match status" value="1"/>
</dbReference>
<evidence type="ECO:0000313" key="7">
    <source>
        <dbReference type="Proteomes" id="UP000317998"/>
    </source>
</evidence>
<sequence length="197" mass="21008">MTSTTPVGLRADARDNRDRIITASAEAFAVIGTGISMTEVAKRAGVGVATLFRHFATKEKLVDAVFAASVTWWLERLNEALAERDSWSALSRMITDVAAEQARHPACADMIVTSFLHGDGFAAERATVEDGFTDLIRRSQADGRAAADLEWIDIALLLEANAAVIMGAADDASAASHRLTTRLLRAFALAAPAGYST</sequence>
<dbReference type="AlphaFoldDB" id="A0A542Y1J0"/>
<organism evidence="6 7">
    <name type="scientific">Homoserinimonas aerilata</name>
    <dbReference type="NCBI Taxonomy" id="1162970"/>
    <lineage>
        <taxon>Bacteria</taxon>
        <taxon>Bacillati</taxon>
        <taxon>Actinomycetota</taxon>
        <taxon>Actinomycetes</taxon>
        <taxon>Micrococcales</taxon>
        <taxon>Microbacteriaceae</taxon>
        <taxon>Homoserinimonas</taxon>
    </lineage>
</organism>
<evidence type="ECO:0000256" key="1">
    <source>
        <dbReference type="ARBA" id="ARBA00023015"/>
    </source>
</evidence>
<keyword evidence="2 4" id="KW-0238">DNA-binding</keyword>
<dbReference type="GO" id="GO:0000976">
    <property type="term" value="F:transcription cis-regulatory region binding"/>
    <property type="evidence" value="ECO:0007669"/>
    <property type="project" value="TreeGrafter"/>
</dbReference>